<sequence>MLGVHMEADTPTLRLIPGAPQPGQIPHRAADDARRDVVDTDAPRHTAFAHVTGAVAARLDAVRLLSLDAHGRVLDWISWQDAACLYARGAVAWTLGEPCLSIHGGISRLTGERSVLELHPIVAARGHARAHALDPTPALSNPALFARDQHLCLYCGKHFSRQLLTRDHVMPLSRGGRDVWENVVSACFHCNSRKGGRTPQQASMPLLAVPYRPSWIEHLIMSNRNILADQMAFLKTHLPKNPRGTLIIS</sequence>
<evidence type="ECO:0000259" key="2">
    <source>
        <dbReference type="SMART" id="SM00507"/>
    </source>
</evidence>
<dbReference type="EMBL" id="BAABJE010000001">
    <property type="protein sequence ID" value="GAA4782030.1"/>
    <property type="molecule type" value="Genomic_DNA"/>
</dbReference>
<dbReference type="GO" id="GO:0004519">
    <property type="term" value="F:endonuclease activity"/>
    <property type="evidence" value="ECO:0007669"/>
    <property type="project" value="UniProtKB-KW"/>
</dbReference>
<dbReference type="Proteomes" id="UP001499959">
    <property type="component" value="Unassembled WGS sequence"/>
</dbReference>
<proteinExistence type="predicted"/>
<name>A0ABP9AJP5_9GAMM</name>
<dbReference type="CDD" id="cd00085">
    <property type="entry name" value="HNHc"/>
    <property type="match status" value="1"/>
</dbReference>
<gene>
    <name evidence="3" type="ORF">GCM10023307_03160</name>
</gene>
<accession>A0ABP9AJP5</accession>
<dbReference type="PANTHER" id="PTHR33877">
    <property type="entry name" value="SLL1193 PROTEIN"/>
    <property type="match status" value="1"/>
</dbReference>
<dbReference type="Pfam" id="PF14279">
    <property type="entry name" value="HNH_5"/>
    <property type="match status" value="1"/>
</dbReference>
<dbReference type="Gene3D" id="1.10.30.50">
    <property type="match status" value="1"/>
</dbReference>
<keyword evidence="3" id="KW-0378">Hydrolase</keyword>
<feature type="domain" description="HNH nuclease" evidence="2">
    <location>
        <begin position="139"/>
        <end position="192"/>
    </location>
</feature>
<evidence type="ECO:0000313" key="4">
    <source>
        <dbReference type="Proteomes" id="UP001499959"/>
    </source>
</evidence>
<comment type="caution">
    <text evidence="3">The sequence shown here is derived from an EMBL/GenBank/DDBJ whole genome shotgun (WGS) entry which is preliminary data.</text>
</comment>
<dbReference type="InterPro" id="IPR029471">
    <property type="entry name" value="HNH_5"/>
</dbReference>
<keyword evidence="4" id="KW-1185">Reference proteome</keyword>
<dbReference type="InterPro" id="IPR003615">
    <property type="entry name" value="HNH_nuc"/>
</dbReference>
<keyword evidence="3" id="KW-0255">Endonuclease</keyword>
<dbReference type="SMART" id="SM00507">
    <property type="entry name" value="HNHc"/>
    <property type="match status" value="1"/>
</dbReference>
<dbReference type="PANTHER" id="PTHR33877:SF2">
    <property type="entry name" value="OS07G0170200 PROTEIN"/>
    <property type="match status" value="1"/>
</dbReference>
<reference evidence="4" key="1">
    <citation type="journal article" date="2019" name="Int. J. Syst. Evol. Microbiol.">
        <title>The Global Catalogue of Microorganisms (GCM) 10K type strain sequencing project: providing services to taxonomists for standard genome sequencing and annotation.</title>
        <authorList>
            <consortium name="The Broad Institute Genomics Platform"/>
            <consortium name="The Broad Institute Genome Sequencing Center for Infectious Disease"/>
            <person name="Wu L."/>
            <person name="Ma J."/>
        </authorList>
    </citation>
    <scope>NUCLEOTIDE SEQUENCE [LARGE SCALE GENOMIC DNA]</scope>
    <source>
        <strain evidence="4">JCM 18204</strain>
    </source>
</reference>
<evidence type="ECO:0000313" key="3">
    <source>
        <dbReference type="EMBL" id="GAA4782030.1"/>
    </source>
</evidence>
<feature type="region of interest" description="Disordered" evidence="1">
    <location>
        <begin position="1"/>
        <end position="26"/>
    </location>
</feature>
<keyword evidence="3" id="KW-0540">Nuclease</keyword>
<organism evidence="3 4">
    <name type="scientific">Lysobacter hankyongensis</name>
    <dbReference type="NCBI Taxonomy" id="1176535"/>
    <lineage>
        <taxon>Bacteria</taxon>
        <taxon>Pseudomonadati</taxon>
        <taxon>Pseudomonadota</taxon>
        <taxon>Gammaproteobacteria</taxon>
        <taxon>Lysobacterales</taxon>
        <taxon>Lysobacteraceae</taxon>
        <taxon>Lysobacter</taxon>
    </lineage>
</organism>
<evidence type="ECO:0000256" key="1">
    <source>
        <dbReference type="SAM" id="MobiDB-lite"/>
    </source>
</evidence>
<dbReference type="RefSeq" id="WP_425562609.1">
    <property type="nucleotide sequence ID" value="NZ_BAABJE010000001.1"/>
</dbReference>
<dbReference type="InterPro" id="IPR052892">
    <property type="entry name" value="NA-targeting_endonuclease"/>
</dbReference>
<protein>
    <submittedName>
        <fullName evidence="3">HNH endonuclease</fullName>
    </submittedName>
</protein>